<keyword evidence="4" id="KW-0808">Transferase</keyword>
<evidence type="ECO:0000313" key="4">
    <source>
        <dbReference type="EMBL" id="OGG93125.1"/>
    </source>
</evidence>
<feature type="transmembrane region" description="Helical" evidence="1">
    <location>
        <begin position="74"/>
        <end position="94"/>
    </location>
</feature>
<feature type="transmembrane region" description="Helical" evidence="1">
    <location>
        <begin position="36"/>
        <end position="53"/>
    </location>
</feature>
<evidence type="ECO:0000313" key="5">
    <source>
        <dbReference type="Proteomes" id="UP000178449"/>
    </source>
</evidence>
<feature type="transmembrane region" description="Helical" evidence="1">
    <location>
        <begin position="188"/>
        <end position="208"/>
    </location>
</feature>
<comment type="caution">
    <text evidence="4">The sequence shown here is derived from an EMBL/GenBank/DDBJ whole genome shotgun (WGS) entry which is preliminary data.</text>
</comment>
<feature type="domain" description="HD-GYP" evidence="3">
    <location>
        <begin position="267"/>
        <end position="477"/>
    </location>
</feature>
<dbReference type="SUPFAM" id="SSF158472">
    <property type="entry name" value="HAMP domain-like"/>
    <property type="match status" value="1"/>
</dbReference>
<dbReference type="InterPro" id="IPR003660">
    <property type="entry name" value="HAMP_dom"/>
</dbReference>
<dbReference type="InterPro" id="IPR052020">
    <property type="entry name" value="Cyclic_di-GMP/3'3'-cGAMP_PDE"/>
</dbReference>
<keyword evidence="1" id="KW-0472">Membrane</keyword>
<dbReference type="STRING" id="1817772.A2527_14475"/>
<keyword evidence="1" id="KW-1133">Transmembrane helix</keyword>
<organism evidence="4 5">
    <name type="scientific">Candidatus Lambdaproteobacteria bacterium RIFOXYD2_FULL_50_16</name>
    <dbReference type="NCBI Taxonomy" id="1817772"/>
    <lineage>
        <taxon>Bacteria</taxon>
        <taxon>Pseudomonadati</taxon>
        <taxon>Pseudomonadota</taxon>
        <taxon>Candidatus Lambdaproteobacteria</taxon>
    </lineage>
</organism>
<reference evidence="4 5" key="1">
    <citation type="journal article" date="2016" name="Nat. Commun.">
        <title>Thousands of microbial genomes shed light on interconnected biogeochemical processes in an aquifer system.</title>
        <authorList>
            <person name="Anantharaman K."/>
            <person name="Brown C.T."/>
            <person name="Hug L.A."/>
            <person name="Sharon I."/>
            <person name="Castelle C.J."/>
            <person name="Probst A.J."/>
            <person name="Thomas B.C."/>
            <person name="Singh A."/>
            <person name="Wilkins M.J."/>
            <person name="Karaoz U."/>
            <person name="Brodie E.L."/>
            <person name="Williams K.H."/>
            <person name="Hubbard S.S."/>
            <person name="Banfield J.F."/>
        </authorList>
    </citation>
    <scope>NUCLEOTIDE SEQUENCE [LARGE SCALE GENOMIC DNA]</scope>
</reference>
<dbReference type="PANTHER" id="PTHR45228:SF5">
    <property type="entry name" value="CYCLIC DI-GMP PHOSPHODIESTERASE VC_1348-RELATED"/>
    <property type="match status" value="1"/>
</dbReference>
<dbReference type="Gene3D" id="6.10.340.10">
    <property type="match status" value="1"/>
</dbReference>
<dbReference type="PANTHER" id="PTHR45228">
    <property type="entry name" value="CYCLIC DI-GMP PHOSPHODIESTERASE TM_0186-RELATED"/>
    <property type="match status" value="1"/>
</dbReference>
<keyword evidence="1" id="KW-0812">Transmembrane</keyword>
<dbReference type="CDD" id="cd00077">
    <property type="entry name" value="HDc"/>
    <property type="match status" value="1"/>
</dbReference>
<dbReference type="PROSITE" id="PS51832">
    <property type="entry name" value="HD_GYP"/>
    <property type="match status" value="1"/>
</dbReference>
<dbReference type="InterPro" id="IPR048440">
    <property type="entry name" value="MASE10"/>
</dbReference>
<accession>A0A1F6G4U0</accession>
<feature type="transmembrane region" description="Helical" evidence="1">
    <location>
        <begin position="149"/>
        <end position="168"/>
    </location>
</feature>
<dbReference type="Gene3D" id="1.10.3210.10">
    <property type="entry name" value="Hypothetical protein af1432"/>
    <property type="match status" value="1"/>
</dbReference>
<dbReference type="Pfam" id="PF13487">
    <property type="entry name" value="HD_5"/>
    <property type="match status" value="1"/>
</dbReference>
<name>A0A1F6G4U0_9PROT</name>
<sequence>MNPKSLLHYLAAALLLGVYGGQVCPFLDSLTPWQFGLPLGLMFLLLLVIQPLIQRRLESAPPQDWPRLAFKTHLGLFFGASLILGTYNFVVHQFPLGSGAKLLLGFAFFGFFASLDLALDQMGRAARVLEAQGKQLELNQSFSSLPKKLAQVALSSSILIALILFLVINKDLEWLSVQNLERAQAGRSILGEFAFVLFVAILEILNLIHSYGKNLTLFLGNQTRILERVSGGDLGVQVPVVSQDEFGRIADYTNRMITGLRQATFELARTRDVTILSLANLAETRDNETGAHVLRTQRYIKALALNLAKDPEYSAQLGEDVIDLLFKSAPLHDIGKVGIPDAILHKPGKHTDEEFEVMKTHAALGALALEQAVKQLGENSFLGFAKEIALTHHEKWNGSGYPAGLKGLEIPLSGRLMALADVYDALISARVYKPAFSHEKAAQIITEGKGTHFDPQLIEAFLATEDEFKSIARQFGDQHTGG</sequence>
<dbReference type="InterPro" id="IPR003607">
    <property type="entry name" value="HD/PDEase_dom"/>
</dbReference>
<dbReference type="InterPro" id="IPR037522">
    <property type="entry name" value="HD_GYP_dom"/>
</dbReference>
<gene>
    <name evidence="4" type="ORF">A2527_14475</name>
</gene>
<dbReference type="AlphaFoldDB" id="A0A1F6G4U0"/>
<feature type="domain" description="HAMP" evidence="2">
    <location>
        <begin position="213"/>
        <end position="265"/>
    </location>
</feature>
<evidence type="ECO:0000256" key="1">
    <source>
        <dbReference type="SAM" id="Phobius"/>
    </source>
</evidence>
<keyword evidence="4" id="KW-0418">Kinase</keyword>
<dbReference type="GO" id="GO:0007165">
    <property type="term" value="P:signal transduction"/>
    <property type="evidence" value="ECO:0007669"/>
    <property type="project" value="InterPro"/>
</dbReference>
<dbReference type="SUPFAM" id="SSF109604">
    <property type="entry name" value="HD-domain/PDEase-like"/>
    <property type="match status" value="1"/>
</dbReference>
<dbReference type="PROSITE" id="PS50885">
    <property type="entry name" value="HAMP"/>
    <property type="match status" value="1"/>
</dbReference>
<evidence type="ECO:0000259" key="3">
    <source>
        <dbReference type="PROSITE" id="PS51832"/>
    </source>
</evidence>
<dbReference type="EMBL" id="MFNE01000053">
    <property type="protein sequence ID" value="OGG93125.1"/>
    <property type="molecule type" value="Genomic_DNA"/>
</dbReference>
<dbReference type="GO" id="GO:0016301">
    <property type="term" value="F:kinase activity"/>
    <property type="evidence" value="ECO:0007669"/>
    <property type="project" value="UniProtKB-KW"/>
</dbReference>
<evidence type="ECO:0000259" key="2">
    <source>
        <dbReference type="PROSITE" id="PS50885"/>
    </source>
</evidence>
<dbReference type="GO" id="GO:0008081">
    <property type="term" value="F:phosphoric diester hydrolase activity"/>
    <property type="evidence" value="ECO:0007669"/>
    <property type="project" value="UniProtKB-ARBA"/>
</dbReference>
<dbReference type="GO" id="GO:0016020">
    <property type="term" value="C:membrane"/>
    <property type="evidence" value="ECO:0007669"/>
    <property type="project" value="InterPro"/>
</dbReference>
<dbReference type="Proteomes" id="UP000178449">
    <property type="component" value="Unassembled WGS sequence"/>
</dbReference>
<dbReference type="SMART" id="SM00471">
    <property type="entry name" value="HDc"/>
    <property type="match status" value="1"/>
</dbReference>
<dbReference type="Pfam" id="PF20970">
    <property type="entry name" value="MASE10"/>
    <property type="match status" value="1"/>
</dbReference>
<dbReference type="CDD" id="cd06225">
    <property type="entry name" value="HAMP"/>
    <property type="match status" value="1"/>
</dbReference>
<protein>
    <submittedName>
        <fullName evidence="4">Histidine kinase</fullName>
    </submittedName>
</protein>
<proteinExistence type="predicted"/>